<evidence type="ECO:0000313" key="2">
    <source>
        <dbReference type="EMBL" id="CAF0847076.1"/>
    </source>
</evidence>
<reference evidence="2" key="1">
    <citation type="submission" date="2021-02" db="EMBL/GenBank/DDBJ databases">
        <authorList>
            <person name="Nowell W R."/>
        </authorList>
    </citation>
    <scope>NUCLEOTIDE SEQUENCE</scope>
</reference>
<organism evidence="2 4">
    <name type="scientific">Adineta steineri</name>
    <dbReference type="NCBI Taxonomy" id="433720"/>
    <lineage>
        <taxon>Eukaryota</taxon>
        <taxon>Metazoa</taxon>
        <taxon>Spiralia</taxon>
        <taxon>Gnathifera</taxon>
        <taxon>Rotifera</taxon>
        <taxon>Eurotatoria</taxon>
        <taxon>Bdelloidea</taxon>
        <taxon>Adinetida</taxon>
        <taxon>Adinetidae</taxon>
        <taxon>Adineta</taxon>
    </lineage>
</organism>
<dbReference type="Gene3D" id="3.90.1200.10">
    <property type="match status" value="1"/>
</dbReference>
<evidence type="ECO:0000313" key="3">
    <source>
        <dbReference type="EMBL" id="CAF3672271.1"/>
    </source>
</evidence>
<accession>A0A813W2E9</accession>
<name>A0A813W2E9_9BILA</name>
<proteinExistence type="predicted"/>
<sequence>MDLTTINGLKEYLLTILFLDVDKIKLLSSAANFTYRVNLQQVYKGCMSIIVKHAAPFVANRQNISFDQERLKFEYQALTALNDSEIISLNSIVQISKVYHYDSVYHILVLEDCGDLPTLMQLIDNKQLNTDMAPKLGYELGYFLANFHRWASGNEHLNKRPQNSVNQLPLTLLSLYAQSDIKYDKYLFSDEEKRLFSEVVKLQTKNTMNDVETFIMGDFWIGNILIDIHSEMNTIQRIYIIDWEMARHGLPSNDIAHFCHQLFMNSYFDNCLLSDIVMSSFLRTYAKLFNLDIEYIKDAAIVLGALITVWAFNFDTDIQEIIQLGIEYITKALATDHTWLKKSVLKHLIRTDYLDTNETSYNCSHEYHSNTFMDTDLK</sequence>
<dbReference type="EMBL" id="CAJNON010000039">
    <property type="protein sequence ID" value="CAF0847076.1"/>
    <property type="molecule type" value="Genomic_DNA"/>
</dbReference>
<dbReference type="OrthoDB" id="190089at2759"/>
<dbReference type="EMBL" id="CAJOAY010000469">
    <property type="protein sequence ID" value="CAF3672271.1"/>
    <property type="molecule type" value="Genomic_DNA"/>
</dbReference>
<dbReference type="AlphaFoldDB" id="A0A813W2E9"/>
<gene>
    <name evidence="3" type="ORF">OKA104_LOCUS10521</name>
    <name evidence="2" type="ORF">VCS650_LOCUS6460</name>
</gene>
<protein>
    <recommendedName>
        <fullName evidence="1">Aminoglycoside phosphotransferase domain-containing protein</fullName>
    </recommendedName>
</protein>
<evidence type="ECO:0000259" key="1">
    <source>
        <dbReference type="Pfam" id="PF01636"/>
    </source>
</evidence>
<comment type="caution">
    <text evidence="2">The sequence shown here is derived from an EMBL/GenBank/DDBJ whole genome shotgun (WGS) entry which is preliminary data.</text>
</comment>
<feature type="domain" description="Aminoglycoside phosphotransferase" evidence="1">
    <location>
        <begin position="56"/>
        <end position="261"/>
    </location>
</feature>
<evidence type="ECO:0000313" key="4">
    <source>
        <dbReference type="Proteomes" id="UP000663891"/>
    </source>
</evidence>
<dbReference type="SUPFAM" id="SSF56112">
    <property type="entry name" value="Protein kinase-like (PK-like)"/>
    <property type="match status" value="1"/>
</dbReference>
<dbReference type="Pfam" id="PF01636">
    <property type="entry name" value="APH"/>
    <property type="match status" value="1"/>
</dbReference>
<dbReference type="Proteomes" id="UP000663881">
    <property type="component" value="Unassembled WGS sequence"/>
</dbReference>
<dbReference type="InterPro" id="IPR011009">
    <property type="entry name" value="Kinase-like_dom_sf"/>
</dbReference>
<dbReference type="Gene3D" id="3.30.200.20">
    <property type="entry name" value="Phosphorylase Kinase, domain 1"/>
    <property type="match status" value="1"/>
</dbReference>
<dbReference type="InterPro" id="IPR002575">
    <property type="entry name" value="Aminoglycoside_PTrfase"/>
</dbReference>
<dbReference type="Proteomes" id="UP000663891">
    <property type="component" value="Unassembled WGS sequence"/>
</dbReference>